<gene>
    <name evidence="2" type="ORF">JTE90_003651</name>
</gene>
<dbReference type="Proteomes" id="UP000827092">
    <property type="component" value="Unassembled WGS sequence"/>
</dbReference>
<comment type="caution">
    <text evidence="2">The sequence shown here is derived from an EMBL/GenBank/DDBJ whole genome shotgun (WGS) entry which is preliminary data.</text>
</comment>
<dbReference type="Pfam" id="PF18701">
    <property type="entry name" value="DUF5641"/>
    <property type="match status" value="1"/>
</dbReference>
<organism evidence="2 3">
    <name type="scientific">Oedothorax gibbosus</name>
    <dbReference type="NCBI Taxonomy" id="931172"/>
    <lineage>
        <taxon>Eukaryota</taxon>
        <taxon>Metazoa</taxon>
        <taxon>Ecdysozoa</taxon>
        <taxon>Arthropoda</taxon>
        <taxon>Chelicerata</taxon>
        <taxon>Arachnida</taxon>
        <taxon>Araneae</taxon>
        <taxon>Araneomorphae</taxon>
        <taxon>Entelegynae</taxon>
        <taxon>Araneoidea</taxon>
        <taxon>Linyphiidae</taxon>
        <taxon>Erigoninae</taxon>
        <taxon>Oedothorax</taxon>
    </lineage>
</organism>
<feature type="domain" description="DUF5641" evidence="1">
    <location>
        <begin position="58"/>
        <end position="148"/>
    </location>
</feature>
<reference evidence="2 3" key="1">
    <citation type="journal article" date="2022" name="Nat. Ecol. Evol.">
        <title>A masculinizing supergene underlies an exaggerated male reproductive morph in a spider.</title>
        <authorList>
            <person name="Hendrickx F."/>
            <person name="De Corte Z."/>
            <person name="Sonet G."/>
            <person name="Van Belleghem S.M."/>
            <person name="Kostlbacher S."/>
            <person name="Vangestel C."/>
        </authorList>
    </citation>
    <scope>NUCLEOTIDE SEQUENCE [LARGE SCALE GENOMIC DNA]</scope>
    <source>
        <strain evidence="2">W744_W776</strain>
    </source>
</reference>
<dbReference type="EMBL" id="JAFNEN010000029">
    <property type="protein sequence ID" value="KAG8199223.1"/>
    <property type="molecule type" value="Genomic_DNA"/>
</dbReference>
<dbReference type="InterPro" id="IPR040676">
    <property type="entry name" value="DUF5641"/>
</dbReference>
<dbReference type="PANTHER" id="PTHR47331:SF1">
    <property type="entry name" value="GAG-LIKE PROTEIN"/>
    <property type="match status" value="1"/>
</dbReference>
<dbReference type="AlphaFoldDB" id="A0AAV6VT18"/>
<keyword evidence="3" id="KW-1185">Reference proteome</keyword>
<evidence type="ECO:0000313" key="2">
    <source>
        <dbReference type="EMBL" id="KAG8199223.1"/>
    </source>
</evidence>
<evidence type="ECO:0000313" key="3">
    <source>
        <dbReference type="Proteomes" id="UP000827092"/>
    </source>
</evidence>
<evidence type="ECO:0000259" key="1">
    <source>
        <dbReference type="Pfam" id="PF18701"/>
    </source>
</evidence>
<name>A0AAV6VT18_9ARAC</name>
<proteinExistence type="predicted"/>
<sequence>MQTELCNCETILNERPLTTVSSEATLAALRPADFMKEIKSSFVPDVKTQPDPNYLRRRIRYLQTIREAFRARFRQEYLGALYTRYKRKSFRPLKEGDIVLIGDDNKKRVLWPLGRVIESRPGADGVVRRVKLKTQQGELYRAAQRLYHLEVSSKEDWAGTKTVNSDIPSVPFETLKEDIPCVPLETVIKVPVTTRSGRMVKVPNKLSL</sequence>
<accession>A0AAV6VT18</accession>
<dbReference type="PANTHER" id="PTHR47331">
    <property type="entry name" value="PHD-TYPE DOMAIN-CONTAINING PROTEIN"/>
    <property type="match status" value="1"/>
</dbReference>
<protein>
    <recommendedName>
        <fullName evidence="1">DUF5641 domain-containing protein</fullName>
    </recommendedName>
</protein>